<dbReference type="EMBL" id="JAYRBN010000063">
    <property type="protein sequence ID" value="KAL2738615.1"/>
    <property type="molecule type" value="Genomic_DNA"/>
</dbReference>
<feature type="region of interest" description="Disordered" evidence="1">
    <location>
        <begin position="1"/>
        <end position="25"/>
    </location>
</feature>
<feature type="compositionally biased region" description="Polar residues" evidence="1">
    <location>
        <begin position="1"/>
        <end position="11"/>
    </location>
</feature>
<feature type="compositionally biased region" description="Basic and acidic residues" evidence="1">
    <location>
        <begin position="69"/>
        <end position="89"/>
    </location>
</feature>
<dbReference type="AlphaFoldDB" id="A0ABD2C0T4"/>
<feature type="compositionally biased region" description="Polar residues" evidence="1">
    <location>
        <begin position="133"/>
        <end position="144"/>
    </location>
</feature>
<evidence type="ECO:0000313" key="3">
    <source>
        <dbReference type="Proteomes" id="UP001607303"/>
    </source>
</evidence>
<feature type="region of interest" description="Disordered" evidence="1">
    <location>
        <begin position="56"/>
        <end position="144"/>
    </location>
</feature>
<proteinExistence type="predicted"/>
<name>A0ABD2C0T4_VESMC</name>
<reference evidence="2 3" key="1">
    <citation type="journal article" date="2024" name="Ann. Entomol. Soc. Am.">
        <title>Genomic analyses of the southern and eastern yellowjacket wasps (Hymenoptera: Vespidae) reveal evolutionary signatures of social life.</title>
        <authorList>
            <person name="Catto M.A."/>
            <person name="Caine P.B."/>
            <person name="Orr S.E."/>
            <person name="Hunt B.G."/>
            <person name="Goodisman M.A.D."/>
        </authorList>
    </citation>
    <scope>NUCLEOTIDE SEQUENCE [LARGE SCALE GENOMIC DNA]</scope>
    <source>
        <strain evidence="2">232</strain>
        <tissue evidence="2">Head and thorax</tissue>
    </source>
</reference>
<accession>A0ABD2C0T4</accession>
<gene>
    <name evidence="2" type="ORF">V1477_011974</name>
</gene>
<comment type="caution">
    <text evidence="2">The sequence shown here is derived from an EMBL/GenBank/DDBJ whole genome shotgun (WGS) entry which is preliminary data.</text>
</comment>
<sequence>MSNRCFTNVSEANLPREQRERKKEKQRTIMRFLRLADDNFALKYTSCRKKVVAPGRTVDVPNGHVSPANDKETTRIVENRLGKDVSRIGEEEEDDSRGWKVEEDKCQSATRLRSSPSEGNKEASKQQARPERSFNQPPRAQWHS</sequence>
<dbReference type="Proteomes" id="UP001607303">
    <property type="component" value="Unassembled WGS sequence"/>
</dbReference>
<evidence type="ECO:0000256" key="1">
    <source>
        <dbReference type="SAM" id="MobiDB-lite"/>
    </source>
</evidence>
<protein>
    <submittedName>
        <fullName evidence="2">Uncharacterized protein</fullName>
    </submittedName>
</protein>
<feature type="compositionally biased region" description="Basic and acidic residues" evidence="1">
    <location>
        <begin position="96"/>
        <end position="106"/>
    </location>
</feature>
<feature type="compositionally biased region" description="Basic and acidic residues" evidence="1">
    <location>
        <begin position="14"/>
        <end position="25"/>
    </location>
</feature>
<feature type="compositionally biased region" description="Polar residues" evidence="1">
    <location>
        <begin position="107"/>
        <end position="118"/>
    </location>
</feature>
<feature type="compositionally biased region" description="Basic and acidic residues" evidence="1">
    <location>
        <begin position="119"/>
        <end position="132"/>
    </location>
</feature>
<organism evidence="2 3">
    <name type="scientific">Vespula maculifrons</name>
    <name type="common">Eastern yellow jacket</name>
    <name type="synonym">Wasp</name>
    <dbReference type="NCBI Taxonomy" id="7453"/>
    <lineage>
        <taxon>Eukaryota</taxon>
        <taxon>Metazoa</taxon>
        <taxon>Ecdysozoa</taxon>
        <taxon>Arthropoda</taxon>
        <taxon>Hexapoda</taxon>
        <taxon>Insecta</taxon>
        <taxon>Pterygota</taxon>
        <taxon>Neoptera</taxon>
        <taxon>Endopterygota</taxon>
        <taxon>Hymenoptera</taxon>
        <taxon>Apocrita</taxon>
        <taxon>Aculeata</taxon>
        <taxon>Vespoidea</taxon>
        <taxon>Vespidae</taxon>
        <taxon>Vespinae</taxon>
        <taxon>Vespula</taxon>
    </lineage>
</organism>
<keyword evidence="3" id="KW-1185">Reference proteome</keyword>
<evidence type="ECO:0000313" key="2">
    <source>
        <dbReference type="EMBL" id="KAL2738615.1"/>
    </source>
</evidence>